<dbReference type="STRING" id="1193181.BN10_940004"/>
<feature type="region of interest" description="Disordered" evidence="3">
    <location>
        <begin position="223"/>
        <end position="254"/>
    </location>
</feature>
<dbReference type="SMART" id="SM00563">
    <property type="entry name" value="PlsC"/>
    <property type="match status" value="1"/>
</dbReference>
<dbReference type="AlphaFoldDB" id="N0E5N8"/>
<name>N0E5N8_9MICO</name>
<dbReference type="SUPFAM" id="SSF69593">
    <property type="entry name" value="Glycerol-3-phosphate (1)-acyltransferase"/>
    <property type="match status" value="1"/>
</dbReference>
<dbReference type="Proteomes" id="UP000013167">
    <property type="component" value="Unassembled WGS sequence"/>
</dbReference>
<dbReference type="RefSeq" id="WP_010851282.1">
    <property type="nucleotide sequence ID" value="NZ_HF570956.1"/>
</dbReference>
<keyword evidence="6" id="KW-1185">Reference proteome</keyword>
<evidence type="ECO:0000256" key="3">
    <source>
        <dbReference type="SAM" id="MobiDB-lite"/>
    </source>
</evidence>
<dbReference type="InterPro" id="IPR002123">
    <property type="entry name" value="Plipid/glycerol_acylTrfase"/>
</dbReference>
<dbReference type="EMBL" id="CAIZ01000168">
    <property type="protein sequence ID" value="CCH71456.1"/>
    <property type="molecule type" value="Genomic_DNA"/>
</dbReference>
<comment type="caution">
    <text evidence="5">The sequence shown here is derived from an EMBL/GenBank/DDBJ whole genome shotgun (WGS) entry which is preliminary data.</text>
</comment>
<dbReference type="PANTHER" id="PTHR10434">
    <property type="entry name" value="1-ACYL-SN-GLYCEROL-3-PHOSPHATE ACYLTRANSFERASE"/>
    <property type="match status" value="1"/>
</dbReference>
<dbReference type="GO" id="GO:0003841">
    <property type="term" value="F:1-acylglycerol-3-phosphate O-acyltransferase activity"/>
    <property type="evidence" value="ECO:0007669"/>
    <property type="project" value="TreeGrafter"/>
</dbReference>
<proteinExistence type="predicted"/>
<dbReference type="PANTHER" id="PTHR10434:SF55">
    <property type="entry name" value="POSSIBLE ACYLTRANSFERASE"/>
    <property type="match status" value="1"/>
</dbReference>
<dbReference type="OrthoDB" id="3210041at2"/>
<dbReference type="HOGENOM" id="CLU_027938_4_4_11"/>
<dbReference type="eggNOG" id="COG0204">
    <property type="taxonomic scope" value="Bacteria"/>
</dbReference>
<evidence type="ECO:0000256" key="1">
    <source>
        <dbReference type="ARBA" id="ARBA00022679"/>
    </source>
</evidence>
<evidence type="ECO:0000256" key="2">
    <source>
        <dbReference type="ARBA" id="ARBA00023315"/>
    </source>
</evidence>
<evidence type="ECO:0000313" key="5">
    <source>
        <dbReference type="EMBL" id="CCH71456.1"/>
    </source>
</evidence>
<dbReference type="GO" id="GO:0006654">
    <property type="term" value="P:phosphatidic acid biosynthetic process"/>
    <property type="evidence" value="ECO:0007669"/>
    <property type="project" value="TreeGrafter"/>
</dbReference>
<dbReference type="CDD" id="cd07989">
    <property type="entry name" value="LPLAT_AGPAT-like"/>
    <property type="match status" value="1"/>
</dbReference>
<dbReference type="Pfam" id="PF01553">
    <property type="entry name" value="Acyltransferase"/>
    <property type="match status" value="1"/>
</dbReference>
<keyword evidence="2 5" id="KW-0012">Acyltransferase</keyword>
<reference evidence="5 6" key="1">
    <citation type="journal article" date="2013" name="ISME J.">
        <title>A metabolic model for members of the genus Tetrasphaera involved in enhanced biological phosphorus removal.</title>
        <authorList>
            <person name="Kristiansen R."/>
            <person name="Nguyen H.T.T."/>
            <person name="Saunders A.M."/>
            <person name="Nielsen J.L."/>
            <person name="Wimmer R."/>
            <person name="Le V.Q."/>
            <person name="McIlroy S.J."/>
            <person name="Petrovski S."/>
            <person name="Seviour R.J."/>
            <person name="Calteau A."/>
            <person name="Nielsen K.L."/>
            <person name="Nielsen P.H."/>
        </authorList>
    </citation>
    <scope>NUCLEOTIDE SEQUENCE [LARGE SCALE GENOMIC DNA]</scope>
    <source>
        <strain evidence="5 6">Lp2</strain>
    </source>
</reference>
<sequence>MEFPYTPVIGLARTVFFLQGLRFTILGEENVPAVGGAVMAINHTGYFDFTYAGLAARPRGRLVRFMAKKSVFGHRVTGPLMRGMKHIPVDRHAGQGAIEAGLAAVRAGEIVGIFPEATMSRSFELKPFKGGAARIARDGGVPLLPTTLWGSQRVWTKDAPKHRLRSNTPIHITVGQPMHLAADADLNEATEQLRLAMAGQLAAQQAAYPRMTGDDLRYLPARLGGTAPTPEQAHERDHHDMTRRVDKFNRGSSS</sequence>
<evidence type="ECO:0000313" key="6">
    <source>
        <dbReference type="Proteomes" id="UP000013167"/>
    </source>
</evidence>
<evidence type="ECO:0000259" key="4">
    <source>
        <dbReference type="SMART" id="SM00563"/>
    </source>
</evidence>
<feature type="compositionally biased region" description="Basic and acidic residues" evidence="3">
    <location>
        <begin position="232"/>
        <end position="254"/>
    </location>
</feature>
<keyword evidence="1 5" id="KW-0808">Transferase</keyword>
<feature type="domain" description="Phospholipid/glycerol acyltransferase" evidence="4">
    <location>
        <begin position="37"/>
        <end position="151"/>
    </location>
</feature>
<gene>
    <name evidence="5" type="ORF">BN10_940004</name>
</gene>
<organism evidence="5 6">
    <name type="scientific">Phycicoccus elongatus Lp2</name>
    <dbReference type="NCBI Taxonomy" id="1193181"/>
    <lineage>
        <taxon>Bacteria</taxon>
        <taxon>Bacillati</taxon>
        <taxon>Actinomycetota</taxon>
        <taxon>Actinomycetes</taxon>
        <taxon>Micrococcales</taxon>
        <taxon>Intrasporangiaceae</taxon>
        <taxon>Phycicoccus</taxon>
    </lineage>
</organism>
<dbReference type="GO" id="GO:0005886">
    <property type="term" value="C:plasma membrane"/>
    <property type="evidence" value="ECO:0007669"/>
    <property type="project" value="TreeGrafter"/>
</dbReference>
<accession>N0E5N8</accession>
<protein>
    <submittedName>
        <fullName evidence="5">Putative 1-acylglycerol-3-phosphate O-acyltransferase</fullName>
    </submittedName>
</protein>